<keyword evidence="1" id="KW-1133">Transmembrane helix</keyword>
<feature type="transmembrane region" description="Helical" evidence="1">
    <location>
        <begin position="78"/>
        <end position="95"/>
    </location>
</feature>
<dbReference type="AlphaFoldDB" id="A0A2P5KDC3"/>
<name>A0A2P5KDC3_9BURK</name>
<gene>
    <name evidence="2" type="ORF">B0O95_102106</name>
</gene>
<comment type="caution">
    <text evidence="2">The sequence shown here is derived from an EMBL/GenBank/DDBJ whole genome shotgun (WGS) entry which is preliminary data.</text>
</comment>
<keyword evidence="1" id="KW-0472">Membrane</keyword>
<keyword evidence="1" id="KW-0812">Transmembrane</keyword>
<evidence type="ECO:0000256" key="1">
    <source>
        <dbReference type="SAM" id="Phobius"/>
    </source>
</evidence>
<accession>A0A2P5KDC3</accession>
<organism evidence="2 3">
    <name type="scientific">Mycetohabitans endofungorum</name>
    <dbReference type="NCBI Taxonomy" id="417203"/>
    <lineage>
        <taxon>Bacteria</taxon>
        <taxon>Pseudomonadati</taxon>
        <taxon>Pseudomonadota</taxon>
        <taxon>Betaproteobacteria</taxon>
        <taxon>Burkholderiales</taxon>
        <taxon>Burkholderiaceae</taxon>
        <taxon>Mycetohabitans</taxon>
    </lineage>
</organism>
<feature type="transmembrane region" description="Helical" evidence="1">
    <location>
        <begin position="116"/>
        <end position="143"/>
    </location>
</feature>
<proteinExistence type="predicted"/>
<feature type="transmembrane region" description="Helical" evidence="1">
    <location>
        <begin position="163"/>
        <end position="188"/>
    </location>
</feature>
<evidence type="ECO:0008006" key="4">
    <source>
        <dbReference type="Google" id="ProtNLM"/>
    </source>
</evidence>
<protein>
    <recommendedName>
        <fullName evidence="4">Transmembrane protein</fullName>
    </recommendedName>
</protein>
<feature type="transmembrane region" description="Helical" evidence="1">
    <location>
        <begin position="230"/>
        <end position="248"/>
    </location>
</feature>
<evidence type="ECO:0000313" key="3">
    <source>
        <dbReference type="Proteomes" id="UP000243096"/>
    </source>
</evidence>
<dbReference type="NCBIfam" id="NF041043">
    <property type="entry name" value="BPSS1780_fam"/>
    <property type="match status" value="1"/>
</dbReference>
<sequence length="255" mass="27564">MNDDTLNHPLAPGGSAPSVETLNLDARTVTVAEGLRWIADAWTLFKRRPLQWIGLGLLYMVIECALSSVPVFNLLSMLVTPILLGGLMFTCEQFRADGDVRIGSLFAGFTRKLGPLAWVGVLTFAIMMIGIVVLASIIGFGTFAQLVSHQPGNPPELSASSLVGLLIYIAIATVAVAAAWFSPALVILHDVAPIRAMRASFKGVMRNWLAGIVYALLLLVMLVIGAIPFLLGWLIVIPLLFLSVYVGYRDVFVTR</sequence>
<dbReference type="OrthoDB" id="5298483at2"/>
<dbReference type="EMBL" id="PRDW01000002">
    <property type="protein sequence ID" value="PPB84707.1"/>
    <property type="molecule type" value="Genomic_DNA"/>
</dbReference>
<feature type="transmembrane region" description="Helical" evidence="1">
    <location>
        <begin position="208"/>
        <end position="224"/>
    </location>
</feature>
<dbReference type="InterPro" id="IPR047798">
    <property type="entry name" value="BPSS1780-like"/>
</dbReference>
<dbReference type="Proteomes" id="UP000243096">
    <property type="component" value="Unassembled WGS sequence"/>
</dbReference>
<keyword evidence="3" id="KW-1185">Reference proteome</keyword>
<dbReference type="RefSeq" id="WP_104076442.1">
    <property type="nucleotide sequence ID" value="NZ_CP062178.1"/>
</dbReference>
<evidence type="ECO:0000313" key="2">
    <source>
        <dbReference type="EMBL" id="PPB84707.1"/>
    </source>
</evidence>
<reference evidence="2 3" key="1">
    <citation type="submission" date="2018-01" db="EMBL/GenBank/DDBJ databases">
        <title>Genomic Encyclopedia of Type Strains, Phase III (KMG-III): the genomes of soil and plant-associated and newly described type strains.</title>
        <authorList>
            <person name="Whitman W."/>
        </authorList>
    </citation>
    <scope>NUCLEOTIDE SEQUENCE [LARGE SCALE GENOMIC DNA]</scope>
    <source>
        <strain evidence="2 3">HKI456</strain>
    </source>
</reference>